<feature type="compositionally biased region" description="Pro residues" evidence="1">
    <location>
        <begin position="22"/>
        <end position="31"/>
    </location>
</feature>
<protein>
    <submittedName>
        <fullName evidence="2">EKA-like protein</fullName>
    </submittedName>
</protein>
<dbReference type="HOGENOM" id="CLU_018153_1_1_1"/>
<evidence type="ECO:0000313" key="2">
    <source>
        <dbReference type="EMBL" id="CCU77525.1"/>
    </source>
</evidence>
<keyword evidence="3" id="KW-1185">Reference proteome</keyword>
<sequence length="195" mass="21551">MRVYIRATIAQYMATGSASTPPVLPPRPANPLPRATDVSSTPTSAVPALLVKSTWATVAKNGLRQKGVPITKAVPRLVTKALKKEPPKEKVDKRLYLRLEKDHPWRKLCASSVRTKLEYKFSYFNQEITSLHRVRTGFAMLAKNEKTQQEMLDGSSKLASENVKLEASSDLLALQIPNVPVSIVTERGPMAVDSE</sequence>
<reference evidence="2 3" key="1">
    <citation type="journal article" date="2010" name="Science">
        <title>Genome expansion and gene loss in powdery mildew fungi reveal tradeoffs in extreme parasitism.</title>
        <authorList>
            <person name="Spanu P.D."/>
            <person name="Abbott J.C."/>
            <person name="Amselem J."/>
            <person name="Burgis T.A."/>
            <person name="Soanes D.M."/>
            <person name="Stueber K."/>
            <person name="Ver Loren van Themaat E."/>
            <person name="Brown J.K.M."/>
            <person name="Butcher S.A."/>
            <person name="Gurr S.J."/>
            <person name="Lebrun M.-H."/>
            <person name="Ridout C.J."/>
            <person name="Schulze-Lefert P."/>
            <person name="Talbot N.J."/>
            <person name="Ahmadinejad N."/>
            <person name="Ametz C."/>
            <person name="Barton G.R."/>
            <person name="Benjdia M."/>
            <person name="Bidzinski P."/>
            <person name="Bindschedler L.V."/>
            <person name="Both M."/>
            <person name="Brewer M.T."/>
            <person name="Cadle-Davidson L."/>
            <person name="Cadle-Davidson M.M."/>
            <person name="Collemare J."/>
            <person name="Cramer R."/>
            <person name="Frenkel O."/>
            <person name="Godfrey D."/>
            <person name="Harriman J."/>
            <person name="Hoede C."/>
            <person name="King B.C."/>
            <person name="Klages S."/>
            <person name="Kleemann J."/>
            <person name="Knoll D."/>
            <person name="Koti P.S."/>
            <person name="Kreplak J."/>
            <person name="Lopez-Ruiz F.J."/>
            <person name="Lu X."/>
            <person name="Maekawa T."/>
            <person name="Mahanil S."/>
            <person name="Micali C."/>
            <person name="Milgroom M.G."/>
            <person name="Montana G."/>
            <person name="Noir S."/>
            <person name="O'Connell R.J."/>
            <person name="Oberhaensli S."/>
            <person name="Parlange F."/>
            <person name="Pedersen C."/>
            <person name="Quesneville H."/>
            <person name="Reinhardt R."/>
            <person name="Rott M."/>
            <person name="Sacristan S."/>
            <person name="Schmidt S.M."/>
            <person name="Schoen M."/>
            <person name="Skamnioti P."/>
            <person name="Sommer H."/>
            <person name="Stephens A."/>
            <person name="Takahara H."/>
            <person name="Thordal-Christensen H."/>
            <person name="Vigouroux M."/>
            <person name="Wessling R."/>
            <person name="Wicker T."/>
            <person name="Panstruga R."/>
        </authorList>
    </citation>
    <scope>NUCLEOTIDE SEQUENCE [LARGE SCALE GENOMIC DNA]</scope>
    <source>
        <strain evidence="2">DH14</strain>
    </source>
</reference>
<dbReference type="AlphaFoldDB" id="N1JAD2"/>
<comment type="caution">
    <text evidence="2">The sequence shown here is derived from an EMBL/GenBank/DDBJ whole genome shotgun (WGS) entry which is preliminary data.</text>
</comment>
<evidence type="ECO:0000256" key="1">
    <source>
        <dbReference type="SAM" id="MobiDB-lite"/>
    </source>
</evidence>
<evidence type="ECO:0000313" key="3">
    <source>
        <dbReference type="Proteomes" id="UP000015441"/>
    </source>
</evidence>
<organism evidence="2 3">
    <name type="scientific">Blumeria graminis f. sp. hordei (strain DH14)</name>
    <name type="common">Barley powdery mildew</name>
    <name type="synonym">Oidium monilioides f. sp. hordei</name>
    <dbReference type="NCBI Taxonomy" id="546991"/>
    <lineage>
        <taxon>Eukaryota</taxon>
        <taxon>Fungi</taxon>
        <taxon>Dikarya</taxon>
        <taxon>Ascomycota</taxon>
        <taxon>Pezizomycotina</taxon>
        <taxon>Leotiomycetes</taxon>
        <taxon>Erysiphales</taxon>
        <taxon>Erysiphaceae</taxon>
        <taxon>Blumeria</taxon>
        <taxon>Blumeria hordei</taxon>
    </lineage>
</organism>
<dbReference type="EMBL" id="CAUH01003807">
    <property type="protein sequence ID" value="CCU77525.1"/>
    <property type="molecule type" value="Genomic_DNA"/>
</dbReference>
<name>N1JAD2_BLUG1</name>
<dbReference type="InParanoid" id="N1JAD2"/>
<feature type="region of interest" description="Disordered" evidence="1">
    <location>
        <begin position="16"/>
        <end position="39"/>
    </location>
</feature>
<accession>N1JAD2</accession>
<gene>
    <name evidence="2" type="ORF">BGHDH14_bgh04894</name>
</gene>
<dbReference type="Proteomes" id="UP000015441">
    <property type="component" value="Unassembled WGS sequence"/>
</dbReference>
<proteinExistence type="predicted"/>